<dbReference type="STRING" id="490189.SAMN02927903_00176"/>
<gene>
    <name evidence="1" type="ORF">SAMN02927903_00176</name>
</gene>
<dbReference type="OrthoDB" id="745987at2"/>
<protein>
    <recommendedName>
        <fullName evidence="3">Glycosyl transferase family 2</fullName>
    </recommendedName>
</protein>
<dbReference type="AlphaFoldDB" id="A0A1G5AWF4"/>
<name>A0A1G5AWF4_9FLAO</name>
<dbReference type="EMBL" id="FMVF01000002">
    <property type="protein sequence ID" value="SCX82205.1"/>
    <property type="molecule type" value="Genomic_DNA"/>
</dbReference>
<evidence type="ECO:0000313" key="1">
    <source>
        <dbReference type="EMBL" id="SCX82205.1"/>
    </source>
</evidence>
<evidence type="ECO:0000313" key="2">
    <source>
        <dbReference type="Proteomes" id="UP000199354"/>
    </source>
</evidence>
<dbReference type="Proteomes" id="UP000199354">
    <property type="component" value="Unassembled WGS sequence"/>
</dbReference>
<sequence length="287" mass="34342">MKKIHVGFLLSYDYIKLKNSIPPVYAEADRIFIAADEHNRTWSGQQFEVDPAFYDWLKEIDIDQKITIYKDDFYVPHLSAIENDNRERHLLSVKMGVGNWLIQVDSDEYFLDFKKFVADLRQHDHLLDDPEKNKVQFACFLINMFKYTDGGLLYVKVPTRGLMATTYPNYRVARNTRQRIIYTDNVLWHESLARTDKEIEFKLRNWGHNDEVNVDAFMDKWRSVNKGNYQSMRGFFYIQPEKWNELDFVEGNTIDEITKNFDGSNLVPSKFYIWKKNFGQWFKFLFK</sequence>
<keyword evidence="2" id="KW-1185">Reference proteome</keyword>
<accession>A0A1G5AWF4</accession>
<organism evidence="1 2">
    <name type="scientific">Flavobacterium caeni</name>
    <dbReference type="NCBI Taxonomy" id="490189"/>
    <lineage>
        <taxon>Bacteria</taxon>
        <taxon>Pseudomonadati</taxon>
        <taxon>Bacteroidota</taxon>
        <taxon>Flavobacteriia</taxon>
        <taxon>Flavobacteriales</taxon>
        <taxon>Flavobacteriaceae</taxon>
        <taxon>Flavobacterium</taxon>
    </lineage>
</organism>
<evidence type="ECO:0008006" key="3">
    <source>
        <dbReference type="Google" id="ProtNLM"/>
    </source>
</evidence>
<reference evidence="1 2" key="1">
    <citation type="submission" date="2016-10" db="EMBL/GenBank/DDBJ databases">
        <authorList>
            <person name="de Groot N.N."/>
        </authorList>
    </citation>
    <scope>NUCLEOTIDE SEQUENCE [LARGE SCALE GENOMIC DNA]</scope>
    <source>
        <strain evidence="1 2">CGMCC 1.7031</strain>
    </source>
</reference>
<dbReference type="RefSeq" id="WP_091140205.1">
    <property type="nucleotide sequence ID" value="NZ_FMVF01000002.1"/>
</dbReference>
<proteinExistence type="predicted"/>